<dbReference type="InterPro" id="IPR037219">
    <property type="entry name" value="Peptidase_M41-like"/>
</dbReference>
<dbReference type="PROSITE" id="PS00674">
    <property type="entry name" value="AAA"/>
    <property type="match status" value="1"/>
</dbReference>
<dbReference type="InterPro" id="IPR003960">
    <property type="entry name" value="ATPase_AAA_CS"/>
</dbReference>
<dbReference type="InterPro" id="IPR003593">
    <property type="entry name" value="AAA+_ATPase"/>
</dbReference>
<evidence type="ECO:0000256" key="1">
    <source>
        <dbReference type="RuleBase" id="RU003651"/>
    </source>
</evidence>
<dbReference type="AlphaFoldDB" id="A0A1V4HYZ6"/>
<dbReference type="SUPFAM" id="SSF140990">
    <property type="entry name" value="FtsH protease domain-like"/>
    <property type="match status" value="1"/>
</dbReference>
<feature type="domain" description="AAA+ ATPase" evidence="3">
    <location>
        <begin position="306"/>
        <end position="445"/>
    </location>
</feature>
<comment type="caution">
    <text evidence="4">The sequence shown here is derived from an EMBL/GenBank/DDBJ whole genome shotgun (WGS) entry which is preliminary data.</text>
</comment>
<dbReference type="GO" id="GO:0006508">
    <property type="term" value="P:proteolysis"/>
    <property type="evidence" value="ECO:0007669"/>
    <property type="project" value="InterPro"/>
</dbReference>
<dbReference type="GO" id="GO:0005886">
    <property type="term" value="C:plasma membrane"/>
    <property type="evidence" value="ECO:0007669"/>
    <property type="project" value="TreeGrafter"/>
</dbReference>
<dbReference type="Gene3D" id="3.40.50.300">
    <property type="entry name" value="P-loop containing nucleotide triphosphate hydrolases"/>
    <property type="match status" value="1"/>
</dbReference>
<evidence type="ECO:0000256" key="2">
    <source>
        <dbReference type="SAM" id="MobiDB-lite"/>
    </source>
</evidence>
<dbReference type="InterPro" id="IPR003959">
    <property type="entry name" value="ATPase_AAA_core"/>
</dbReference>
<dbReference type="InterPro" id="IPR027417">
    <property type="entry name" value="P-loop_NTPase"/>
</dbReference>
<keyword evidence="1" id="KW-0067">ATP-binding</keyword>
<name>A0A1V4HYZ6_NITVU</name>
<dbReference type="GO" id="GO:0004222">
    <property type="term" value="F:metalloendopeptidase activity"/>
    <property type="evidence" value="ECO:0007669"/>
    <property type="project" value="InterPro"/>
</dbReference>
<dbReference type="Pfam" id="PF00004">
    <property type="entry name" value="AAA"/>
    <property type="match status" value="1"/>
</dbReference>
<evidence type="ECO:0000313" key="5">
    <source>
        <dbReference type="Proteomes" id="UP000189940"/>
    </source>
</evidence>
<dbReference type="PANTHER" id="PTHR23076">
    <property type="entry name" value="METALLOPROTEASE M41 FTSH"/>
    <property type="match status" value="1"/>
</dbReference>
<feature type="region of interest" description="Disordered" evidence="2">
    <location>
        <begin position="42"/>
        <end position="68"/>
    </location>
</feature>
<gene>
    <name evidence="4" type="ORF">B2M20_09090</name>
</gene>
<dbReference type="SUPFAM" id="SSF52540">
    <property type="entry name" value="P-loop containing nucleoside triphosphate hydrolases"/>
    <property type="match status" value="1"/>
</dbReference>
<dbReference type="OrthoDB" id="9809379at2"/>
<dbReference type="PANTHER" id="PTHR23076:SF97">
    <property type="entry name" value="ATP-DEPENDENT ZINC METALLOPROTEASE YME1L1"/>
    <property type="match status" value="1"/>
</dbReference>
<dbReference type="EMBL" id="MWPQ01000039">
    <property type="protein sequence ID" value="OPH83163.1"/>
    <property type="molecule type" value="Genomic_DNA"/>
</dbReference>
<dbReference type="Gene3D" id="1.10.8.60">
    <property type="match status" value="1"/>
</dbReference>
<keyword evidence="5" id="KW-1185">Reference proteome</keyword>
<dbReference type="Pfam" id="PF01434">
    <property type="entry name" value="Peptidase_M41"/>
    <property type="match status" value="1"/>
</dbReference>
<organism evidence="4 5">
    <name type="scientific">Nitrobacter vulgaris</name>
    <dbReference type="NCBI Taxonomy" id="29421"/>
    <lineage>
        <taxon>Bacteria</taxon>
        <taxon>Pseudomonadati</taxon>
        <taxon>Pseudomonadota</taxon>
        <taxon>Alphaproteobacteria</taxon>
        <taxon>Hyphomicrobiales</taxon>
        <taxon>Nitrobacteraceae</taxon>
        <taxon>Nitrobacter</taxon>
    </lineage>
</organism>
<dbReference type="STRING" id="29421.B2M20_09090"/>
<comment type="similarity">
    <text evidence="1">Belongs to the AAA ATPase family.</text>
</comment>
<dbReference type="GO" id="GO:0005524">
    <property type="term" value="F:ATP binding"/>
    <property type="evidence" value="ECO:0007669"/>
    <property type="project" value="UniProtKB-KW"/>
</dbReference>
<dbReference type="Gene3D" id="1.20.58.760">
    <property type="entry name" value="Peptidase M41"/>
    <property type="match status" value="1"/>
</dbReference>
<dbReference type="GO" id="GO:0016887">
    <property type="term" value="F:ATP hydrolysis activity"/>
    <property type="evidence" value="ECO:0007669"/>
    <property type="project" value="InterPro"/>
</dbReference>
<dbReference type="InterPro" id="IPR000642">
    <property type="entry name" value="Peptidase_M41"/>
</dbReference>
<accession>A0A1V4HYZ6</accession>
<keyword evidence="1" id="KW-0547">Nucleotide-binding</keyword>
<reference evidence="4 5" key="1">
    <citation type="submission" date="2017-02" db="EMBL/GenBank/DDBJ databases">
        <title>Genome sequence of the nitrite-oxidizing bacterium Nitrobacter vulgaris strain Ab1.</title>
        <authorList>
            <person name="Mellbye B.L."/>
            <person name="Davis E.W."/>
            <person name="Spieck E."/>
            <person name="Chang J.H."/>
            <person name="Bottomley P.J."/>
            <person name="Sayavedra-Soto L.A."/>
        </authorList>
    </citation>
    <scope>NUCLEOTIDE SEQUENCE [LARGE SCALE GENOMIC DNA]</scope>
    <source>
        <strain evidence="4 5">Ab1</strain>
    </source>
</reference>
<dbReference type="Proteomes" id="UP000189940">
    <property type="component" value="Unassembled WGS sequence"/>
</dbReference>
<evidence type="ECO:0000313" key="4">
    <source>
        <dbReference type="EMBL" id="OPH83163.1"/>
    </source>
</evidence>
<dbReference type="SMART" id="SM00382">
    <property type="entry name" value="AAA"/>
    <property type="match status" value="1"/>
</dbReference>
<dbReference type="GO" id="GO:0030163">
    <property type="term" value="P:protein catabolic process"/>
    <property type="evidence" value="ECO:0007669"/>
    <property type="project" value="TreeGrafter"/>
</dbReference>
<proteinExistence type="inferred from homology"/>
<evidence type="ECO:0000259" key="3">
    <source>
        <dbReference type="SMART" id="SM00382"/>
    </source>
</evidence>
<sequence length="699" mass="75543">METDDRVAATALSPATKTSSDLLARAFLDILARAAGAEAKPLLRSGDPTDPIEQLLDDLSGSADPDNQTSIRPDIAAVAILTARAIETVPGLIKELRRGNPVITIATHDAELVALVAEVLHECAFGSDIQVLQGRQYGSSRQQRTALAFVRDGTENGDKPEKGNDTVASALHAQSPIIGIAPEPRRHLPRDLMRTAEHHLVLGEIDERAIALVIEAVTGHAPCGAIDPELVRAADVGDLQLAVRKRQTPDECLKRLDEIIRNKDIFDDSGPRLEELAGYGAAKDWGLNLAADLAAYKRGHLDWAAIDKGLLLDGPPGVGKTQYAKALARSAGVPIVATSVADWNAASYLSGTLQAMRTAFVQARRLTPSILFIDELDGISDRARLRGEYVEYWSQIVNLLLELLAGIDDRPGVVVIGATNHADRIDPAIRRAGRLDRTISIERPGTDDLCEIIRFYLKNDLPEADLMPLALAARGGTGADVEAWVRRARSNARRGNRAFTSHDILQEIRGQQVGLPHDLRNVVSIHEAGHIVVGAALRCYEPKMVWLTETGGLTSGQMNMGNDLTLRGLEHVMTTLLAGRAAEKLLLGAQEVTIGAGLGDTSDLMKATQIALDIEVRFGLGQSGLVQLPDASREAMLHNQTTLAAIRQRLDRCHLYAETIVQLHCPAILEIASALRNNGYLERAAIVEVLQHHNLGESD</sequence>
<protein>
    <recommendedName>
        <fullName evidence="3">AAA+ ATPase domain-containing protein</fullName>
    </recommendedName>
</protein>
<dbReference type="GO" id="GO:0004176">
    <property type="term" value="F:ATP-dependent peptidase activity"/>
    <property type="evidence" value="ECO:0007669"/>
    <property type="project" value="InterPro"/>
</dbReference>